<gene>
    <name evidence="2" type="ORF">N803_08110</name>
</gene>
<dbReference type="Proteomes" id="UP000030011">
    <property type="component" value="Unassembled WGS sequence"/>
</dbReference>
<dbReference type="AlphaFoldDB" id="A0A0A0JPJ0"/>
<feature type="domain" description="Dienelactone hydrolase" evidence="1">
    <location>
        <begin position="13"/>
        <end position="225"/>
    </location>
</feature>
<reference evidence="2 3" key="1">
    <citation type="submission" date="2013-08" db="EMBL/GenBank/DDBJ databases">
        <title>The genome sequence of Knoellia subterranea.</title>
        <authorList>
            <person name="Zhu W."/>
            <person name="Wang G."/>
        </authorList>
    </citation>
    <scope>NUCLEOTIDE SEQUENCE [LARGE SCALE GENOMIC DNA]</scope>
    <source>
        <strain evidence="2 3">KCTC 19937</strain>
    </source>
</reference>
<keyword evidence="3" id="KW-1185">Reference proteome</keyword>
<dbReference type="PANTHER" id="PTHR46623">
    <property type="entry name" value="CARBOXYMETHYLENEBUTENOLIDASE-RELATED"/>
    <property type="match status" value="1"/>
</dbReference>
<dbReference type="OrthoDB" id="3208682at2"/>
<proteinExistence type="predicted"/>
<accession>A0A0A0JPJ0</accession>
<dbReference type="PANTHER" id="PTHR46623:SF6">
    <property type="entry name" value="ALPHA_BETA-HYDROLASES SUPERFAMILY PROTEIN"/>
    <property type="match status" value="1"/>
</dbReference>
<dbReference type="Pfam" id="PF01738">
    <property type="entry name" value="DLH"/>
    <property type="match status" value="1"/>
</dbReference>
<evidence type="ECO:0000313" key="2">
    <source>
        <dbReference type="EMBL" id="KGN38684.1"/>
    </source>
</evidence>
<dbReference type="eggNOG" id="COG0412">
    <property type="taxonomic scope" value="Bacteria"/>
</dbReference>
<dbReference type="EMBL" id="AVPK01000002">
    <property type="protein sequence ID" value="KGN38684.1"/>
    <property type="molecule type" value="Genomic_DNA"/>
</dbReference>
<dbReference type="SUPFAM" id="SSF53474">
    <property type="entry name" value="alpha/beta-Hydrolases"/>
    <property type="match status" value="1"/>
</dbReference>
<protein>
    <submittedName>
        <fullName evidence="2">Carboxymethylenebutenolidase</fullName>
    </submittedName>
</protein>
<dbReference type="RefSeq" id="WP_035903073.1">
    <property type="nucleotide sequence ID" value="NZ_AVPK01000002.1"/>
</dbReference>
<dbReference type="InterPro" id="IPR029058">
    <property type="entry name" value="AB_hydrolase_fold"/>
</dbReference>
<dbReference type="InterPro" id="IPR002925">
    <property type="entry name" value="Dienelactn_hydro"/>
</dbReference>
<organism evidence="2 3">
    <name type="scientific">Knoellia subterranea KCTC 19937</name>
    <dbReference type="NCBI Taxonomy" id="1385521"/>
    <lineage>
        <taxon>Bacteria</taxon>
        <taxon>Bacillati</taxon>
        <taxon>Actinomycetota</taxon>
        <taxon>Actinomycetes</taxon>
        <taxon>Micrococcales</taxon>
        <taxon>Intrasporangiaceae</taxon>
        <taxon>Knoellia</taxon>
    </lineage>
</organism>
<evidence type="ECO:0000313" key="3">
    <source>
        <dbReference type="Proteomes" id="UP000030011"/>
    </source>
</evidence>
<evidence type="ECO:0000259" key="1">
    <source>
        <dbReference type="Pfam" id="PF01738"/>
    </source>
</evidence>
<sequence length="229" mass="24396">MADSIALDIPTDLLVPETANGHGIVLFQEIFGVTDYIRSRAQDLADLGFHVLVPHFYGRQGDPVIDEGADGLPRAMALLQELDWEVAVADGIAALEALRAHPDVTGRVGLLGFCFGGGLAFNVAAAAQRKPDGLVSYYGSALPNLLALAPDVPVPSLHHFGDSDTYIPMTTVRDIEKAVTSGHDDVTFDLHPGAGHAFDNPSPMFHHPEAAGKAWARTTDWLSTHFPGA</sequence>
<comment type="caution">
    <text evidence="2">The sequence shown here is derived from an EMBL/GenBank/DDBJ whole genome shotgun (WGS) entry which is preliminary data.</text>
</comment>
<name>A0A0A0JPJ0_9MICO</name>
<dbReference type="Gene3D" id="3.40.50.1820">
    <property type="entry name" value="alpha/beta hydrolase"/>
    <property type="match status" value="1"/>
</dbReference>
<dbReference type="STRING" id="1385521.N803_08110"/>
<dbReference type="GO" id="GO:0016787">
    <property type="term" value="F:hydrolase activity"/>
    <property type="evidence" value="ECO:0007669"/>
    <property type="project" value="InterPro"/>
</dbReference>
<dbReference type="InterPro" id="IPR051049">
    <property type="entry name" value="Dienelactone_hydrolase-like"/>
</dbReference>